<protein>
    <recommendedName>
        <fullName evidence="3">Ankyrin repeat protein</fullName>
    </recommendedName>
</protein>
<evidence type="ECO:0000313" key="1">
    <source>
        <dbReference type="EMBL" id="KAJ3167762.1"/>
    </source>
</evidence>
<evidence type="ECO:0008006" key="3">
    <source>
        <dbReference type="Google" id="ProtNLM"/>
    </source>
</evidence>
<dbReference type="Proteomes" id="UP001212152">
    <property type="component" value="Unassembled WGS sequence"/>
</dbReference>
<accession>A0AAD5XJ02</accession>
<sequence length="202" mass="22114">MLAATALFRSLRSPTILGRVLHNQHPDIPPNQLLAVLSQSHPLKPFGPNAATTVAKHLIDKCVSTGLEEKLRLHTAVSFGPDVFRYMLHVAPKCEKSRPLYLSAAGFDREIWSVMMEEGLVNATDGFHKALAYGDVQALAYFLELGPDLQTWALPWNFSSEIQCRLATMIIDAGGVPSEDTVAAAKNDKTLLKCLLQAPLPL</sequence>
<keyword evidence="2" id="KW-1185">Reference proteome</keyword>
<name>A0AAD5XJ02_9FUNG</name>
<comment type="caution">
    <text evidence="1">The sequence shown here is derived from an EMBL/GenBank/DDBJ whole genome shotgun (WGS) entry which is preliminary data.</text>
</comment>
<gene>
    <name evidence="1" type="ORF">HDU87_001481</name>
</gene>
<reference evidence="1" key="1">
    <citation type="submission" date="2020-05" db="EMBL/GenBank/DDBJ databases">
        <title>Phylogenomic resolution of chytrid fungi.</title>
        <authorList>
            <person name="Stajich J.E."/>
            <person name="Amses K."/>
            <person name="Simmons R."/>
            <person name="Seto K."/>
            <person name="Myers J."/>
            <person name="Bonds A."/>
            <person name="Quandt C.A."/>
            <person name="Barry K."/>
            <person name="Liu P."/>
            <person name="Grigoriev I."/>
            <person name="Longcore J.E."/>
            <person name="James T.Y."/>
        </authorList>
    </citation>
    <scope>NUCLEOTIDE SEQUENCE</scope>
    <source>
        <strain evidence="1">JEL0379</strain>
    </source>
</reference>
<organism evidence="1 2">
    <name type="scientific">Geranomyces variabilis</name>
    <dbReference type="NCBI Taxonomy" id="109894"/>
    <lineage>
        <taxon>Eukaryota</taxon>
        <taxon>Fungi</taxon>
        <taxon>Fungi incertae sedis</taxon>
        <taxon>Chytridiomycota</taxon>
        <taxon>Chytridiomycota incertae sedis</taxon>
        <taxon>Chytridiomycetes</taxon>
        <taxon>Spizellomycetales</taxon>
        <taxon>Powellomycetaceae</taxon>
        <taxon>Geranomyces</taxon>
    </lineage>
</organism>
<evidence type="ECO:0000313" key="2">
    <source>
        <dbReference type="Proteomes" id="UP001212152"/>
    </source>
</evidence>
<proteinExistence type="predicted"/>
<dbReference type="EMBL" id="JADGJQ010000134">
    <property type="protein sequence ID" value="KAJ3167762.1"/>
    <property type="molecule type" value="Genomic_DNA"/>
</dbReference>
<dbReference type="AlphaFoldDB" id="A0AAD5XJ02"/>